<evidence type="ECO:0000313" key="1">
    <source>
        <dbReference type="EMBL" id="KAJ9660174.1"/>
    </source>
</evidence>
<accession>A0ACC3ADV3</accession>
<reference evidence="1" key="1">
    <citation type="submission" date="2022-10" db="EMBL/GenBank/DDBJ databases">
        <title>Culturing micro-colonial fungi from biological soil crusts in the Mojave desert and describing Neophaeococcomyces mojavensis, and introducing the new genera and species Taxawa tesnikishii.</title>
        <authorList>
            <person name="Kurbessoian T."/>
            <person name="Stajich J.E."/>
        </authorList>
    </citation>
    <scope>NUCLEOTIDE SEQUENCE</scope>
    <source>
        <strain evidence="1">JES_112</strain>
    </source>
</reference>
<protein>
    <submittedName>
        <fullName evidence="1">Uncharacterized protein</fullName>
    </submittedName>
</protein>
<organism evidence="1 2">
    <name type="scientific">Neophaeococcomyces mojaviensis</name>
    <dbReference type="NCBI Taxonomy" id="3383035"/>
    <lineage>
        <taxon>Eukaryota</taxon>
        <taxon>Fungi</taxon>
        <taxon>Dikarya</taxon>
        <taxon>Ascomycota</taxon>
        <taxon>Pezizomycotina</taxon>
        <taxon>Eurotiomycetes</taxon>
        <taxon>Chaetothyriomycetidae</taxon>
        <taxon>Chaetothyriales</taxon>
        <taxon>Chaetothyriales incertae sedis</taxon>
        <taxon>Neophaeococcomyces</taxon>
    </lineage>
</organism>
<comment type="caution">
    <text evidence="1">The sequence shown here is derived from an EMBL/GenBank/DDBJ whole genome shotgun (WGS) entry which is preliminary data.</text>
</comment>
<evidence type="ECO:0000313" key="2">
    <source>
        <dbReference type="Proteomes" id="UP001172386"/>
    </source>
</evidence>
<proteinExistence type="predicted"/>
<name>A0ACC3ADV3_9EURO</name>
<keyword evidence="2" id="KW-1185">Reference proteome</keyword>
<dbReference type="Proteomes" id="UP001172386">
    <property type="component" value="Unassembled WGS sequence"/>
</dbReference>
<sequence>MSMGGSPPAEESAPTTSSREAPSDNMKPLLKDCMTESTVDNETHLRDRSGQDDMPHQKRNSITDVPAALVAKERPHIVLDSGEILPRTTYRPQLTTFDNESESEYSIDEDVSPVLGRASSVRVSKPQIVRHKSSFNARKSKLQGQGLARSDSHSLAKVERISRLQPDMLLITPEESARRPSSDDTCLIPPKDSNTEQPTTVSPQPTGSATLPPPTNKRGLDAPTHDEIDFAHPPPTGNTTNTIQSVHPTIVNPDTPSIDKAQVLNDAEVVPERGLNRAFSAPLPTPRGSSRRVTIRAANLIINHQNPTTSFRESIVTTPYPQRRASDQMSVDFVSNFDDKNLNSNSDDTKEAKESEDKVLRAVSFNQSFEVNNASRRNSGKDRFPSPKRPEVLFIDLSLLNHPSARTTIEIQVTDKGTFDDELLFQQIRTAYSRQLLGLPRLLLTLVRNVGYATVTSPLNYDATEFNNIGFTQHFHNPRRGRKRKAWVIWLRNNNPRYAASVTAIPTTAVKNSDTNHISSNGTPVRQIDNLNRLSLRTHPLFSSAHHSRTSSRNKSLHTDRDINNIDPTKRFSTASDASSFNFVYSPAIPRLPFLNSRHENQPALSASHANSPVTFAAAAAAALPGSGSPCRSFFWPSSFSSTSHFRGTGSNQDSENEVKVLTVSFHHQYRVGMIAALTVLNVLFAVLAATIWVVFGVPGTRPGMSGHVDERLGQYDGSGYWEADARARVLTGVVVGIVVLLTGTLIEGGLVWGARVLL</sequence>
<gene>
    <name evidence="1" type="ORF">H2198_002680</name>
</gene>
<dbReference type="EMBL" id="JAPDRQ010000033">
    <property type="protein sequence ID" value="KAJ9660174.1"/>
    <property type="molecule type" value="Genomic_DNA"/>
</dbReference>